<dbReference type="AlphaFoldDB" id="A0A7W9GS44"/>
<feature type="transmembrane region" description="Helical" evidence="1">
    <location>
        <begin position="85"/>
        <end position="107"/>
    </location>
</feature>
<evidence type="ECO:0000256" key="1">
    <source>
        <dbReference type="SAM" id="Phobius"/>
    </source>
</evidence>
<dbReference type="InterPro" id="IPR048447">
    <property type="entry name" value="DUF1980_C"/>
</dbReference>
<dbReference type="Pfam" id="PF21537">
    <property type="entry name" value="DUF1980_C"/>
    <property type="match status" value="1"/>
</dbReference>
<accession>A0A7W9GS44</accession>
<dbReference type="RefSeq" id="WP_184823721.1">
    <property type="nucleotide sequence ID" value="NZ_JACHMM010000001.1"/>
</dbReference>
<reference evidence="3 4" key="1">
    <citation type="submission" date="2020-08" db="EMBL/GenBank/DDBJ databases">
        <title>Sequencing the genomes of 1000 actinobacteria strains.</title>
        <authorList>
            <person name="Klenk H.-P."/>
        </authorList>
    </citation>
    <scope>NUCLEOTIDE SEQUENCE [LARGE SCALE GENOMIC DNA]</scope>
    <source>
        <strain evidence="3 4">DSM 102122</strain>
    </source>
</reference>
<feature type="transmembrane region" description="Helical" evidence="1">
    <location>
        <begin position="48"/>
        <end position="65"/>
    </location>
</feature>
<keyword evidence="1" id="KW-0812">Transmembrane</keyword>
<evidence type="ECO:0000313" key="4">
    <source>
        <dbReference type="Proteomes" id="UP000542813"/>
    </source>
</evidence>
<gene>
    <name evidence="3" type="ORF">HD601_003388</name>
</gene>
<sequence>MAAVRGAGAKLLDRRMESVLLLAVGAVAVRFGFADAALAYLKPSFQPILLIAGVVLVLLGGHGLLRGDDGGHEGHGHDDSPGVAWLLAVPLLVLLLIAPPALGSFAAGRQGPVATVSASGFVELPPAREGAVDLGMRDFVTRALQDPDRSLEGVPVRVVGFVVPDDSGDGYLLSRFTVACCAADATAYTARVVGDGDRTADTWVEITGRWEPADGSGGDAPVLVADRVTVVPTPEEPYEY</sequence>
<feature type="domain" description="DUF1980" evidence="2">
    <location>
        <begin position="152"/>
        <end position="240"/>
    </location>
</feature>
<evidence type="ECO:0000259" key="2">
    <source>
        <dbReference type="Pfam" id="PF21537"/>
    </source>
</evidence>
<dbReference type="PANTHER" id="PTHR40047:SF1">
    <property type="entry name" value="UPF0703 PROTEIN YCGQ"/>
    <property type="match status" value="1"/>
</dbReference>
<protein>
    <submittedName>
        <fullName evidence="3">Putative repeat protein (TIGR03943 family)</fullName>
    </submittedName>
</protein>
<dbReference type="Proteomes" id="UP000542813">
    <property type="component" value="Unassembled WGS sequence"/>
</dbReference>
<keyword evidence="1" id="KW-1133">Transmembrane helix</keyword>
<dbReference type="InterPro" id="IPR015402">
    <property type="entry name" value="DUF1980"/>
</dbReference>
<evidence type="ECO:0000313" key="3">
    <source>
        <dbReference type="EMBL" id="MBB5788813.1"/>
    </source>
</evidence>
<dbReference type="NCBIfam" id="TIGR03943">
    <property type="entry name" value="TIGR03943 family putative permease subunit"/>
    <property type="match status" value="1"/>
</dbReference>
<comment type="caution">
    <text evidence="3">The sequence shown here is derived from an EMBL/GenBank/DDBJ whole genome shotgun (WGS) entry which is preliminary data.</text>
</comment>
<keyword evidence="1" id="KW-0472">Membrane</keyword>
<dbReference type="InterPro" id="IPR052955">
    <property type="entry name" value="UPF0703_membrane_permease"/>
</dbReference>
<proteinExistence type="predicted"/>
<feature type="transmembrane region" description="Helical" evidence="1">
    <location>
        <begin position="20"/>
        <end position="41"/>
    </location>
</feature>
<name>A0A7W9GS44_9ACTN</name>
<dbReference type="PANTHER" id="PTHR40047">
    <property type="entry name" value="UPF0703 PROTEIN YCGQ"/>
    <property type="match status" value="1"/>
</dbReference>
<keyword evidence="4" id="KW-1185">Reference proteome</keyword>
<organism evidence="3 4">
    <name type="scientific">Jiangella mangrovi</name>
    <dbReference type="NCBI Taxonomy" id="1524084"/>
    <lineage>
        <taxon>Bacteria</taxon>
        <taxon>Bacillati</taxon>
        <taxon>Actinomycetota</taxon>
        <taxon>Actinomycetes</taxon>
        <taxon>Jiangellales</taxon>
        <taxon>Jiangellaceae</taxon>
        <taxon>Jiangella</taxon>
    </lineage>
</organism>
<dbReference type="EMBL" id="JACHMM010000001">
    <property type="protein sequence ID" value="MBB5788813.1"/>
    <property type="molecule type" value="Genomic_DNA"/>
</dbReference>